<evidence type="ECO:0000313" key="3">
    <source>
        <dbReference type="Proteomes" id="UP001415857"/>
    </source>
</evidence>
<reference evidence="2 3" key="1">
    <citation type="journal article" date="2024" name="Plant J.">
        <title>Genome sequences and population genomics reveal climatic adaptation and genomic divergence between two closely related sweetgum species.</title>
        <authorList>
            <person name="Xu W.Q."/>
            <person name="Ren C.Q."/>
            <person name="Zhang X.Y."/>
            <person name="Comes H.P."/>
            <person name="Liu X.H."/>
            <person name="Li Y.G."/>
            <person name="Kettle C.J."/>
            <person name="Jalonen R."/>
            <person name="Gaisberger H."/>
            <person name="Ma Y.Z."/>
            <person name="Qiu Y.X."/>
        </authorList>
    </citation>
    <scope>NUCLEOTIDE SEQUENCE [LARGE SCALE GENOMIC DNA]</scope>
    <source>
        <strain evidence="2">Hangzhou</strain>
    </source>
</reference>
<evidence type="ECO:0008006" key="4">
    <source>
        <dbReference type="Google" id="ProtNLM"/>
    </source>
</evidence>
<feature type="region of interest" description="Disordered" evidence="1">
    <location>
        <begin position="1"/>
        <end position="32"/>
    </location>
</feature>
<dbReference type="Proteomes" id="UP001415857">
    <property type="component" value="Unassembled WGS sequence"/>
</dbReference>
<accession>A0AAP0RUX0</accession>
<sequence>MEEEEHEVYGGEIPDEGEMEGDMDPHNADVDMSTADDDAVKELDEMKKRLKEMEEEAAALREMQAKVEKEMGSVQDPANATASQANREEADSRSVFVGNGHCYPASSLYVSTGICTLNFEGWQNLIVVLNNLALERRKNDTCMLEI</sequence>
<comment type="caution">
    <text evidence="2">The sequence shown here is derived from an EMBL/GenBank/DDBJ whole genome shotgun (WGS) entry which is preliminary data.</text>
</comment>
<organism evidence="2 3">
    <name type="scientific">Liquidambar formosana</name>
    <name type="common">Formosan gum</name>
    <dbReference type="NCBI Taxonomy" id="63359"/>
    <lineage>
        <taxon>Eukaryota</taxon>
        <taxon>Viridiplantae</taxon>
        <taxon>Streptophyta</taxon>
        <taxon>Embryophyta</taxon>
        <taxon>Tracheophyta</taxon>
        <taxon>Spermatophyta</taxon>
        <taxon>Magnoliopsida</taxon>
        <taxon>eudicotyledons</taxon>
        <taxon>Gunneridae</taxon>
        <taxon>Pentapetalae</taxon>
        <taxon>Saxifragales</taxon>
        <taxon>Altingiaceae</taxon>
        <taxon>Liquidambar</taxon>
    </lineage>
</organism>
<feature type="region of interest" description="Disordered" evidence="1">
    <location>
        <begin position="68"/>
        <end position="91"/>
    </location>
</feature>
<proteinExistence type="predicted"/>
<feature type="compositionally biased region" description="Polar residues" evidence="1">
    <location>
        <begin position="76"/>
        <end position="85"/>
    </location>
</feature>
<feature type="compositionally biased region" description="Acidic residues" evidence="1">
    <location>
        <begin position="13"/>
        <end position="22"/>
    </location>
</feature>
<evidence type="ECO:0000256" key="1">
    <source>
        <dbReference type="SAM" id="MobiDB-lite"/>
    </source>
</evidence>
<name>A0AAP0RUX0_LIQFO</name>
<dbReference type="AlphaFoldDB" id="A0AAP0RUX0"/>
<dbReference type="EMBL" id="JBBPBK010000005">
    <property type="protein sequence ID" value="KAK9285270.1"/>
    <property type="molecule type" value="Genomic_DNA"/>
</dbReference>
<keyword evidence="3" id="KW-1185">Reference proteome</keyword>
<protein>
    <recommendedName>
        <fullName evidence="4">Polyadenylate-binding protein 2</fullName>
    </recommendedName>
</protein>
<gene>
    <name evidence="2" type="ORF">L1049_024460</name>
</gene>
<evidence type="ECO:0000313" key="2">
    <source>
        <dbReference type="EMBL" id="KAK9285270.1"/>
    </source>
</evidence>